<proteinExistence type="predicted"/>
<reference evidence="2 3" key="1">
    <citation type="submission" date="2014-03" db="EMBL/GenBank/DDBJ databases">
        <title>Genomics of Bifidobacteria.</title>
        <authorList>
            <person name="Ventura M."/>
            <person name="Milani C."/>
            <person name="Lugli G.A."/>
        </authorList>
    </citation>
    <scope>NUCLEOTIDE SEQUENCE [LARGE SCALE GENOMIC DNA]</scope>
    <source>
        <strain evidence="2 3">LMG 21589</strain>
    </source>
</reference>
<feature type="signal peptide" evidence="1">
    <location>
        <begin position="1"/>
        <end position="23"/>
    </location>
</feature>
<dbReference type="eggNOG" id="ENOG5032F66">
    <property type="taxonomic scope" value="Bacteria"/>
</dbReference>
<evidence type="ECO:0008006" key="4">
    <source>
        <dbReference type="Google" id="ProtNLM"/>
    </source>
</evidence>
<feature type="chain" id="PRO_5039278946" description="Lipoprotein" evidence="1">
    <location>
        <begin position="24"/>
        <end position="339"/>
    </location>
</feature>
<evidence type="ECO:0000256" key="1">
    <source>
        <dbReference type="SAM" id="SignalP"/>
    </source>
</evidence>
<accession>A0A087DHY0</accession>
<protein>
    <recommendedName>
        <fullName evidence="4">Lipoprotein</fullName>
    </recommendedName>
</protein>
<organism evidence="2 3">
    <name type="scientific">Bifidobacterium scardovii</name>
    <dbReference type="NCBI Taxonomy" id="158787"/>
    <lineage>
        <taxon>Bacteria</taxon>
        <taxon>Bacillati</taxon>
        <taxon>Actinomycetota</taxon>
        <taxon>Actinomycetes</taxon>
        <taxon>Bifidobacteriales</taxon>
        <taxon>Bifidobacteriaceae</taxon>
        <taxon>Bifidobacterium</taxon>
    </lineage>
</organism>
<dbReference type="GeneID" id="85165931"/>
<sequence>MQRIFSFNRIVGAAMALAICAAAAGCGPSDARAGSACTGVDDNARYDWPSYASIDDMTQHADEIVYATVVSCAKPKGSSPGYDTTITATVIRSVAGGAAADGAKKPSAGETIDVRGYTAPGSGAGRMTIGRSYVLFLNGDRYQLTPADSVFPVTGGTAQDPSTSRNPSGSMALSDSLAVKLGIADANDLQHGEPTGERDVARLERIRDEVGMDAGEDGYRPGTVSSGFWWSQASVDDAGDVAPPHSTMTVSLAPWAIGTYRLTGYCAGTGSFDMQLAVGDGGEPDESDIRHETLECLADGIGSASITIVTTSGKERSRIKFVPSAGTKAAAGFRAGKVG</sequence>
<name>A0A087DHY0_9BIFI</name>
<comment type="caution">
    <text evidence="2">The sequence shown here is derived from an EMBL/GenBank/DDBJ whole genome shotgun (WGS) entry which is preliminary data.</text>
</comment>
<dbReference type="STRING" id="158787.BSCA_0948"/>
<dbReference type="Proteomes" id="UP000029033">
    <property type="component" value="Unassembled WGS sequence"/>
</dbReference>
<dbReference type="EMBL" id="JGZO01000004">
    <property type="protein sequence ID" value="KFI95130.1"/>
    <property type="molecule type" value="Genomic_DNA"/>
</dbReference>
<gene>
    <name evidence="2" type="ORF">BSCA_0948</name>
</gene>
<dbReference type="PROSITE" id="PS51257">
    <property type="entry name" value="PROKAR_LIPOPROTEIN"/>
    <property type="match status" value="1"/>
</dbReference>
<dbReference type="RefSeq" id="WP_033519587.1">
    <property type="nucleotide sequence ID" value="NZ_CAUPKV010000009.1"/>
</dbReference>
<dbReference type="AlphaFoldDB" id="A0A087DHY0"/>
<keyword evidence="1" id="KW-0732">Signal</keyword>
<dbReference type="OrthoDB" id="3240226at2"/>
<keyword evidence="3" id="KW-1185">Reference proteome</keyword>
<evidence type="ECO:0000313" key="2">
    <source>
        <dbReference type="EMBL" id="KFI95130.1"/>
    </source>
</evidence>
<evidence type="ECO:0000313" key="3">
    <source>
        <dbReference type="Proteomes" id="UP000029033"/>
    </source>
</evidence>